<proteinExistence type="inferred from homology"/>
<evidence type="ECO:0000313" key="3">
    <source>
        <dbReference type="Proteomes" id="UP000295310"/>
    </source>
</evidence>
<comment type="similarity">
    <text evidence="1">Belongs to the UPF0340 family.</text>
</comment>
<organism evidence="2 3">
    <name type="scientific">Macrococcus brunensis</name>
    <dbReference type="NCBI Taxonomy" id="198483"/>
    <lineage>
        <taxon>Bacteria</taxon>
        <taxon>Bacillati</taxon>
        <taxon>Bacillota</taxon>
        <taxon>Bacilli</taxon>
        <taxon>Bacillales</taxon>
        <taxon>Staphylococcaceae</taxon>
        <taxon>Macrococcus</taxon>
    </lineage>
</organism>
<protein>
    <recommendedName>
        <fullName evidence="1">UPF0340 protein ERX27_07080</fullName>
    </recommendedName>
</protein>
<dbReference type="EMBL" id="SCWA01000011">
    <property type="protein sequence ID" value="TDL96785.1"/>
    <property type="molecule type" value="Genomic_DNA"/>
</dbReference>
<evidence type="ECO:0000313" key="2">
    <source>
        <dbReference type="EMBL" id="TDL96785.1"/>
    </source>
</evidence>
<dbReference type="SUPFAM" id="SSF110710">
    <property type="entry name" value="TTHA0583/YokD-like"/>
    <property type="match status" value="1"/>
</dbReference>
<gene>
    <name evidence="2" type="ORF">ERX27_07080</name>
</gene>
<dbReference type="Gene3D" id="3.40.50.10360">
    <property type="entry name" value="Hypothetical protein TT1679"/>
    <property type="match status" value="1"/>
</dbReference>
<accession>A0A4V3BDB4</accession>
<comment type="caution">
    <text evidence="2">The sequence shown here is derived from an EMBL/GenBank/DDBJ whole genome shotgun (WGS) entry which is preliminary data.</text>
</comment>
<evidence type="ECO:0000256" key="1">
    <source>
        <dbReference type="HAMAP-Rule" id="MF_00800"/>
    </source>
</evidence>
<dbReference type="InterPro" id="IPR028345">
    <property type="entry name" value="Antibiotic_NAT-like"/>
</dbReference>
<dbReference type="PIRSF" id="PIRSF007510">
    <property type="entry name" value="UCP007510"/>
    <property type="match status" value="1"/>
</dbReference>
<dbReference type="Proteomes" id="UP000295310">
    <property type="component" value="Unassembled WGS sequence"/>
</dbReference>
<dbReference type="HAMAP" id="MF_00800">
    <property type="entry name" value="UPF0340"/>
    <property type="match status" value="1"/>
</dbReference>
<dbReference type="RefSeq" id="WP_133432137.1">
    <property type="nucleotide sequence ID" value="NZ_SCWA01000011.1"/>
</dbReference>
<reference evidence="2 3" key="1">
    <citation type="submission" date="2019-01" db="EMBL/GenBank/DDBJ databases">
        <title>Draft genome sequences of the type strains of six Macrococcus species.</title>
        <authorList>
            <person name="Mazhar S."/>
            <person name="Altermann E."/>
            <person name="Hill C."/>
            <person name="Mcauliffe O."/>
        </authorList>
    </citation>
    <scope>NUCLEOTIDE SEQUENCE [LARGE SCALE GENOMIC DNA]</scope>
    <source>
        <strain evidence="2 3">CCM4811</strain>
    </source>
</reference>
<dbReference type="OrthoDB" id="9803187at2"/>
<sequence>MADIKTLLAELEAIHFFKEGEICVIGCSTSEVIGEKIGTHSSDEVAETFFEAFKAIAEKTGVQFVFQGCEHINRALTLEKTLADKLGLQTVTVVPVRKAGGSMSAYAYRHLSEPVVVEHIQADCGIDIGQTLIGMHIKHVQIPVRVNTKKVGEAVVTIATHRPKLIGGPRAQYELN</sequence>
<name>A0A4V3BDB4_9STAP</name>
<dbReference type="AlphaFoldDB" id="A0A4V3BDB4"/>
<dbReference type="NCBIfam" id="TIGR01440">
    <property type="entry name" value="TIGR01440 family protein"/>
    <property type="match status" value="1"/>
</dbReference>
<dbReference type="Pfam" id="PF04260">
    <property type="entry name" value="DUF436"/>
    <property type="match status" value="1"/>
</dbReference>
<dbReference type="InterPro" id="IPR006340">
    <property type="entry name" value="DUF436"/>
</dbReference>
<keyword evidence="3" id="KW-1185">Reference proteome</keyword>